<dbReference type="AlphaFoldDB" id="A0AAD7H0W1"/>
<name>A0AAD7H0W1_MYCRO</name>
<gene>
    <name evidence="1" type="ORF">B0H17DRAFT_1124220</name>
</gene>
<evidence type="ECO:0000313" key="1">
    <source>
        <dbReference type="EMBL" id="KAJ7709661.1"/>
    </source>
</evidence>
<accession>A0AAD7H0W1</accession>
<comment type="caution">
    <text evidence="1">The sequence shown here is derived from an EMBL/GenBank/DDBJ whole genome shotgun (WGS) entry which is preliminary data.</text>
</comment>
<reference evidence="1" key="1">
    <citation type="submission" date="2023-03" db="EMBL/GenBank/DDBJ databases">
        <title>Massive genome expansion in bonnet fungi (Mycena s.s.) driven by repeated elements and novel gene families across ecological guilds.</title>
        <authorList>
            <consortium name="Lawrence Berkeley National Laboratory"/>
            <person name="Harder C.B."/>
            <person name="Miyauchi S."/>
            <person name="Viragh M."/>
            <person name="Kuo A."/>
            <person name="Thoen E."/>
            <person name="Andreopoulos B."/>
            <person name="Lu D."/>
            <person name="Skrede I."/>
            <person name="Drula E."/>
            <person name="Henrissat B."/>
            <person name="Morin E."/>
            <person name="Kohler A."/>
            <person name="Barry K."/>
            <person name="LaButti K."/>
            <person name="Morin E."/>
            <person name="Salamov A."/>
            <person name="Lipzen A."/>
            <person name="Mereny Z."/>
            <person name="Hegedus B."/>
            <person name="Baldrian P."/>
            <person name="Stursova M."/>
            <person name="Weitz H."/>
            <person name="Taylor A."/>
            <person name="Grigoriev I.V."/>
            <person name="Nagy L.G."/>
            <person name="Martin F."/>
            <person name="Kauserud H."/>
        </authorList>
    </citation>
    <scope>NUCLEOTIDE SEQUENCE</scope>
    <source>
        <strain evidence="1">CBHHK067</strain>
    </source>
</reference>
<keyword evidence="2" id="KW-1185">Reference proteome</keyword>
<protein>
    <submittedName>
        <fullName evidence="1">Uncharacterized protein</fullName>
    </submittedName>
</protein>
<proteinExistence type="predicted"/>
<sequence length="229" mass="25131">MPVDACPRLPLLCSESTARLASPTRRHTRRPTRRELTVDQAGALVIFFILASVGSSRLHPSLLIGAIDHNIWNAPGSPLQHTRGTATAGRRFARANLLSPLRPLSNMLLDRPARPYPPSSFAALATLRPSGAPQVANCARRFACGGSSATVRLQQFGRDAFSPEKVLWGYCREYFYATFRPHRAALAAKDWQKRMRWGEYPKGNLPQGCSGGVRWTPASAIIPIVSTLC</sequence>
<evidence type="ECO:0000313" key="2">
    <source>
        <dbReference type="Proteomes" id="UP001221757"/>
    </source>
</evidence>
<dbReference type="EMBL" id="JARKIE010000002">
    <property type="protein sequence ID" value="KAJ7709661.1"/>
    <property type="molecule type" value="Genomic_DNA"/>
</dbReference>
<dbReference type="Proteomes" id="UP001221757">
    <property type="component" value="Unassembled WGS sequence"/>
</dbReference>
<organism evidence="1 2">
    <name type="scientific">Mycena rosella</name>
    <name type="common">Pink bonnet</name>
    <name type="synonym">Agaricus rosellus</name>
    <dbReference type="NCBI Taxonomy" id="1033263"/>
    <lineage>
        <taxon>Eukaryota</taxon>
        <taxon>Fungi</taxon>
        <taxon>Dikarya</taxon>
        <taxon>Basidiomycota</taxon>
        <taxon>Agaricomycotina</taxon>
        <taxon>Agaricomycetes</taxon>
        <taxon>Agaricomycetidae</taxon>
        <taxon>Agaricales</taxon>
        <taxon>Marasmiineae</taxon>
        <taxon>Mycenaceae</taxon>
        <taxon>Mycena</taxon>
    </lineage>
</organism>